<protein>
    <recommendedName>
        <fullName evidence="9">HMG box domain-containing protein</fullName>
    </recommendedName>
</protein>
<dbReference type="Gene3D" id="1.10.287.510">
    <property type="entry name" value="Helix hairpin bin"/>
    <property type="match status" value="1"/>
</dbReference>
<feature type="compositionally biased region" description="Basic and acidic residues" evidence="8">
    <location>
        <begin position="202"/>
        <end position="224"/>
    </location>
</feature>
<dbReference type="Pfam" id="PF12171">
    <property type="entry name" value="zf-C2H2_jaz"/>
    <property type="match status" value="1"/>
</dbReference>
<evidence type="ECO:0000259" key="9">
    <source>
        <dbReference type="PROSITE" id="PS50118"/>
    </source>
</evidence>
<dbReference type="Proteomes" id="UP001159428">
    <property type="component" value="Unassembled WGS sequence"/>
</dbReference>
<feature type="compositionally biased region" description="Low complexity" evidence="8">
    <location>
        <begin position="27"/>
        <end position="37"/>
    </location>
</feature>
<dbReference type="Gene3D" id="1.10.30.10">
    <property type="entry name" value="High mobility group box domain"/>
    <property type="match status" value="1"/>
</dbReference>
<feature type="coiled-coil region" evidence="7">
    <location>
        <begin position="108"/>
        <end position="135"/>
    </location>
</feature>
<dbReference type="InterPro" id="IPR036236">
    <property type="entry name" value="Znf_C2H2_sf"/>
</dbReference>
<evidence type="ECO:0000256" key="3">
    <source>
        <dbReference type="ARBA" id="ARBA00022833"/>
    </source>
</evidence>
<keyword evidence="7" id="KW-0175">Coiled coil</keyword>
<dbReference type="SMART" id="SM00451">
    <property type="entry name" value="ZnF_U1"/>
    <property type="match status" value="1"/>
</dbReference>
<evidence type="ECO:0000256" key="1">
    <source>
        <dbReference type="ARBA" id="ARBA00022723"/>
    </source>
</evidence>
<sequence>METAGDSDLTGEKQNEGRSSVQDRSSAENSPSASPNKPEQKPEQKKTIFSKGKKRKKTDKDLNAPKAPLTGYVRFLNEHREKVRAENQNLPFHEVTKILGNMWSQLPSQQKQAYLEEAEKDKERYMKELEVYQQTDAYKNFVARQKAMKKGQAAFIKGTFSIFPGNDDLFCSACNLYFNSPHNKREHMSGKKHFAVVSSQMDKSEKHVEKANGRDSSDAKKVEETSDSQPLQIPLDGDIPIFTEEFLNFNKARENELRKLRKVNTEFEEQNAILSKHIENMKKGIDKLEGERKEQQNEITALQRHLAKLRQIISRSFVDIQIPGVTDPLTSETVDSFVAKLQQYIQENSKENLELTSRIKDIIASLDYPK</sequence>
<dbReference type="GO" id="GO:0003677">
    <property type="term" value="F:DNA binding"/>
    <property type="evidence" value="ECO:0007669"/>
    <property type="project" value="UniProtKB-UniRule"/>
</dbReference>
<dbReference type="InterPro" id="IPR009071">
    <property type="entry name" value="HMG_box_dom"/>
</dbReference>
<dbReference type="GO" id="GO:0010468">
    <property type="term" value="P:regulation of gene expression"/>
    <property type="evidence" value="ECO:0007669"/>
    <property type="project" value="TreeGrafter"/>
</dbReference>
<evidence type="ECO:0000256" key="8">
    <source>
        <dbReference type="SAM" id="MobiDB-lite"/>
    </source>
</evidence>
<evidence type="ECO:0000313" key="11">
    <source>
        <dbReference type="Proteomes" id="UP001159428"/>
    </source>
</evidence>
<dbReference type="PANTHER" id="PTHR46040">
    <property type="entry name" value="HIGH MOBILITY GROUP PROTEIN 2"/>
    <property type="match status" value="1"/>
</dbReference>
<reference evidence="10 11" key="1">
    <citation type="submission" date="2022-05" db="EMBL/GenBank/DDBJ databases">
        <authorList>
            <consortium name="Genoscope - CEA"/>
            <person name="William W."/>
        </authorList>
    </citation>
    <scope>NUCLEOTIDE SEQUENCE [LARGE SCALE GENOMIC DNA]</scope>
</reference>
<comment type="caution">
    <text evidence="10">The sequence shown here is derived from an EMBL/GenBank/DDBJ whole genome shotgun (WGS) entry which is preliminary data.</text>
</comment>
<dbReference type="PANTHER" id="PTHR46040:SF3">
    <property type="entry name" value="HIGH MOBILITY GROUP PROTEIN 2"/>
    <property type="match status" value="1"/>
</dbReference>
<dbReference type="GO" id="GO:0008270">
    <property type="term" value="F:zinc ion binding"/>
    <property type="evidence" value="ECO:0007669"/>
    <property type="project" value="UniProtKB-KW"/>
</dbReference>
<evidence type="ECO:0000256" key="4">
    <source>
        <dbReference type="ARBA" id="ARBA00023125"/>
    </source>
</evidence>
<evidence type="ECO:0000256" key="6">
    <source>
        <dbReference type="PROSITE-ProRule" id="PRU00267"/>
    </source>
</evidence>
<feature type="domain" description="HMG box" evidence="9">
    <location>
        <begin position="65"/>
        <end position="133"/>
    </location>
</feature>
<accession>A0AAU9W8X4</accession>
<dbReference type="InterPro" id="IPR036910">
    <property type="entry name" value="HMG_box_dom_sf"/>
</dbReference>
<keyword evidence="11" id="KW-1185">Reference proteome</keyword>
<evidence type="ECO:0000313" key="10">
    <source>
        <dbReference type="EMBL" id="CAH3103546.1"/>
    </source>
</evidence>
<keyword evidence="2" id="KW-0863">Zinc-finger</keyword>
<dbReference type="InterPro" id="IPR051965">
    <property type="entry name" value="ChromReg_NeuronalGeneExpr"/>
</dbReference>
<dbReference type="GO" id="GO:0005634">
    <property type="term" value="C:nucleus"/>
    <property type="evidence" value="ECO:0007669"/>
    <property type="project" value="UniProtKB-UniRule"/>
</dbReference>
<evidence type="ECO:0000256" key="7">
    <source>
        <dbReference type="SAM" id="Coils"/>
    </source>
</evidence>
<proteinExistence type="predicted"/>
<dbReference type="AlphaFoldDB" id="A0AAU9W8X4"/>
<organism evidence="10 11">
    <name type="scientific">Pocillopora meandrina</name>
    <dbReference type="NCBI Taxonomy" id="46732"/>
    <lineage>
        <taxon>Eukaryota</taxon>
        <taxon>Metazoa</taxon>
        <taxon>Cnidaria</taxon>
        <taxon>Anthozoa</taxon>
        <taxon>Hexacorallia</taxon>
        <taxon>Scleractinia</taxon>
        <taxon>Astrocoeniina</taxon>
        <taxon>Pocilloporidae</taxon>
        <taxon>Pocillopora</taxon>
    </lineage>
</organism>
<evidence type="ECO:0000256" key="2">
    <source>
        <dbReference type="ARBA" id="ARBA00022771"/>
    </source>
</evidence>
<keyword evidence="5 6" id="KW-0539">Nucleus</keyword>
<dbReference type="Pfam" id="PF00505">
    <property type="entry name" value="HMG_box"/>
    <property type="match status" value="1"/>
</dbReference>
<dbReference type="InterPro" id="IPR003604">
    <property type="entry name" value="Matrin/U1-like-C_Znf_C2H2"/>
</dbReference>
<name>A0AAU9W8X4_9CNID</name>
<dbReference type="EMBL" id="CALNXJ010000009">
    <property type="protein sequence ID" value="CAH3103546.1"/>
    <property type="molecule type" value="Genomic_DNA"/>
</dbReference>
<evidence type="ECO:0000256" key="5">
    <source>
        <dbReference type="ARBA" id="ARBA00023242"/>
    </source>
</evidence>
<dbReference type="SUPFAM" id="SSF47095">
    <property type="entry name" value="HMG-box"/>
    <property type="match status" value="1"/>
</dbReference>
<gene>
    <name evidence="10" type="ORF">PMEA_00035167</name>
</gene>
<dbReference type="PRINTS" id="PR00886">
    <property type="entry name" value="HIGHMOBLTY12"/>
</dbReference>
<keyword evidence="1" id="KW-0479">Metal-binding</keyword>
<feature type="region of interest" description="Disordered" evidence="8">
    <location>
        <begin position="200"/>
        <end position="234"/>
    </location>
</feature>
<dbReference type="PROSITE" id="PS50118">
    <property type="entry name" value="HMG_BOX_2"/>
    <property type="match status" value="1"/>
</dbReference>
<dbReference type="SUPFAM" id="SSF57667">
    <property type="entry name" value="beta-beta-alpha zinc fingers"/>
    <property type="match status" value="1"/>
</dbReference>
<dbReference type="Gene3D" id="3.30.160.60">
    <property type="entry name" value="Classic Zinc Finger"/>
    <property type="match status" value="1"/>
</dbReference>
<feature type="coiled-coil region" evidence="7">
    <location>
        <begin position="250"/>
        <end position="312"/>
    </location>
</feature>
<dbReference type="SMART" id="SM00398">
    <property type="entry name" value="HMG"/>
    <property type="match status" value="1"/>
</dbReference>
<dbReference type="InterPro" id="IPR022755">
    <property type="entry name" value="Znf_C2H2_jaz"/>
</dbReference>
<feature type="region of interest" description="Disordered" evidence="8">
    <location>
        <begin position="1"/>
        <end position="66"/>
    </location>
</feature>
<dbReference type="CDD" id="cd21980">
    <property type="entry name" value="HMG-box_HMG20"/>
    <property type="match status" value="1"/>
</dbReference>
<keyword evidence="4 6" id="KW-0238">DNA-binding</keyword>
<feature type="DNA-binding region" description="HMG box" evidence="6">
    <location>
        <begin position="65"/>
        <end position="133"/>
    </location>
</feature>
<keyword evidence="3" id="KW-0862">Zinc</keyword>